<dbReference type="EMBL" id="FRFG01000021">
    <property type="protein sequence ID" value="SHO56115.1"/>
    <property type="molecule type" value="Genomic_DNA"/>
</dbReference>
<dbReference type="AlphaFoldDB" id="A0A1M7YU29"/>
<dbReference type="Pfam" id="PF08241">
    <property type="entry name" value="Methyltransf_11"/>
    <property type="match status" value="1"/>
</dbReference>
<feature type="binding site" evidence="1">
    <location>
        <position position="27"/>
    </location>
    <ligand>
        <name>S-adenosyl-L-methionine</name>
        <dbReference type="ChEBI" id="CHEBI:59789"/>
    </ligand>
</feature>
<feature type="binding site" evidence="1">
    <location>
        <begin position="55"/>
        <end position="56"/>
    </location>
    <ligand>
        <name>S-adenosyl-L-methionine</name>
        <dbReference type="ChEBI" id="CHEBI:59789"/>
    </ligand>
</feature>
<dbReference type="InterPro" id="IPR013216">
    <property type="entry name" value="Methyltransf_11"/>
</dbReference>
<protein>
    <recommendedName>
        <fullName evidence="1">tRNA 5-carboxymethoxyuridine methyltransferase</fullName>
        <ecNumber evidence="1">2.1.1.-</ecNumber>
    </recommendedName>
    <alternativeName>
        <fullName evidence="1">cmo5U methyltransferase</fullName>
    </alternativeName>
</protein>
<dbReference type="SUPFAM" id="SSF53335">
    <property type="entry name" value="S-adenosyl-L-methionine-dependent methyltransferases"/>
    <property type="match status" value="1"/>
</dbReference>
<evidence type="ECO:0000259" key="2">
    <source>
        <dbReference type="Pfam" id="PF08241"/>
    </source>
</evidence>
<dbReference type="CDD" id="cd02440">
    <property type="entry name" value="AdoMet_MTases"/>
    <property type="match status" value="1"/>
</dbReference>
<proteinExistence type="inferred from homology"/>
<dbReference type="NCBIfam" id="NF008264">
    <property type="entry name" value="PRK11036.1"/>
    <property type="match status" value="1"/>
</dbReference>
<dbReference type="InterPro" id="IPR033664">
    <property type="entry name" value="Cmo5U_methylTrfase"/>
</dbReference>
<dbReference type="HAMAP" id="MF_02057">
    <property type="entry name" value="tRNA_methyltr_CmoM"/>
    <property type="match status" value="1"/>
</dbReference>
<dbReference type="EC" id="2.1.1.-" evidence="1"/>
<dbReference type="Gene3D" id="3.40.50.150">
    <property type="entry name" value="Vaccinia Virus protein VP39"/>
    <property type="match status" value="1"/>
</dbReference>
<dbReference type="GO" id="GO:0097697">
    <property type="term" value="F:tRNA (5-carboxymethoxyuridine(34)-5-O)-methyltransferase activity"/>
    <property type="evidence" value="ECO:0007669"/>
    <property type="project" value="UniProtKB-UniRule"/>
</dbReference>
<dbReference type="RefSeq" id="WP_073581771.1">
    <property type="nucleotide sequence ID" value="NZ_AP024897.1"/>
</dbReference>
<accession>A0A1M7YU29</accession>
<comment type="caution">
    <text evidence="1">Lacks conserved residue(s) required for the propagation of feature annotation.</text>
</comment>
<keyword evidence="4" id="KW-1185">Reference proteome</keyword>
<feature type="binding site" evidence="1">
    <location>
        <position position="76"/>
    </location>
    <ligand>
        <name>S-adenosyl-L-methionine</name>
        <dbReference type="ChEBI" id="CHEBI:59789"/>
    </ligand>
</feature>
<keyword evidence="1 3" id="KW-0489">Methyltransferase</keyword>
<feature type="domain" description="Methyltransferase type 11" evidence="2">
    <location>
        <begin position="52"/>
        <end position="148"/>
    </location>
</feature>
<keyword evidence="1" id="KW-0819">tRNA processing</keyword>
<comment type="function">
    <text evidence="1">Catalyzes the methylation of 5-carboxymethoxyuridine (cmo5U) to form 5-methoxycarbonylmethoxyuridine (mcmo5U) at position 34 in tRNAs.</text>
</comment>
<organism evidence="3 4">
    <name type="scientific">Vibrio quintilis</name>
    <dbReference type="NCBI Taxonomy" id="1117707"/>
    <lineage>
        <taxon>Bacteria</taxon>
        <taxon>Pseudomonadati</taxon>
        <taxon>Pseudomonadota</taxon>
        <taxon>Gammaproteobacteria</taxon>
        <taxon>Vibrionales</taxon>
        <taxon>Vibrionaceae</taxon>
        <taxon>Vibrio</taxon>
    </lineage>
</organism>
<dbReference type="InterPro" id="IPR029063">
    <property type="entry name" value="SAM-dependent_MTases_sf"/>
</dbReference>
<comment type="catalytic activity">
    <reaction evidence="1">
        <text>5-carboxymethoxyuridine(34) in tRNA + S-adenosyl-L-methionine = 5-methoxycarbonylmethoxyuridine(34) in tRNA + S-adenosyl-L-homocysteine</text>
        <dbReference type="Rhea" id="RHEA:54080"/>
        <dbReference type="Rhea" id="RHEA-COMP:13383"/>
        <dbReference type="Rhea" id="RHEA-COMP:13781"/>
        <dbReference type="ChEBI" id="CHEBI:57856"/>
        <dbReference type="ChEBI" id="CHEBI:59789"/>
        <dbReference type="ChEBI" id="CHEBI:136879"/>
        <dbReference type="ChEBI" id="CHEBI:138053"/>
    </reaction>
</comment>
<keyword evidence="1" id="KW-0949">S-adenosyl-L-methionine</keyword>
<reference evidence="4" key="1">
    <citation type="submission" date="2016-12" db="EMBL/GenBank/DDBJ databases">
        <authorList>
            <person name="Rodrigo-Torres L."/>
            <person name="Arahal R.D."/>
            <person name="Lucena T."/>
        </authorList>
    </citation>
    <scope>NUCLEOTIDE SEQUENCE [LARGE SCALE GENOMIC DNA]</scope>
</reference>
<dbReference type="Proteomes" id="UP000184600">
    <property type="component" value="Unassembled WGS sequence"/>
</dbReference>
<dbReference type="GO" id="GO:0008757">
    <property type="term" value="F:S-adenosylmethionine-dependent methyltransferase activity"/>
    <property type="evidence" value="ECO:0007669"/>
    <property type="project" value="InterPro"/>
</dbReference>
<evidence type="ECO:0000256" key="1">
    <source>
        <dbReference type="HAMAP-Rule" id="MF_02057"/>
    </source>
</evidence>
<evidence type="ECO:0000313" key="4">
    <source>
        <dbReference type="Proteomes" id="UP000184600"/>
    </source>
</evidence>
<dbReference type="GO" id="GO:0006400">
    <property type="term" value="P:tRNA modification"/>
    <property type="evidence" value="ECO:0007669"/>
    <property type="project" value="UniProtKB-UniRule"/>
</dbReference>
<dbReference type="PANTHER" id="PTHR43861">
    <property type="entry name" value="TRANS-ACONITATE 2-METHYLTRANSFERASE-RELATED"/>
    <property type="match status" value="1"/>
</dbReference>
<keyword evidence="1 3" id="KW-0808">Transferase</keyword>
<evidence type="ECO:0000313" key="3">
    <source>
        <dbReference type="EMBL" id="SHO56115.1"/>
    </source>
</evidence>
<comment type="similarity">
    <text evidence="1">Belongs to the class I-like SAM-binding methyltransferase superfamily. CmoM family.</text>
</comment>
<feature type="binding site" evidence="1">
    <location>
        <position position="122"/>
    </location>
    <ligand>
        <name>S-adenosyl-L-methionine</name>
        <dbReference type="ChEBI" id="CHEBI:59789"/>
    </ligand>
</feature>
<dbReference type="STRING" id="1117707.VQ7734_01878"/>
<dbReference type="OrthoDB" id="4697647at2"/>
<name>A0A1M7YU29_9VIBR</name>
<sequence>MTEDRNFDDIAHKFAKNIYGSDKGLIRQTIVWEDIMQILGKFPSSHAPLNILDAGGGLAQMSQKLAESGHHVTLCDLSIEMLQLAQAEIERKGLQTQYNFVHSPVQEIDKHIKSQVDFLMFHAVMEWLAEPEDALKHLLRQVRPGGVASVMFYNHHGLVFKNVICGNIPHVLEGMPFRKRFKLQPQKGLLPEDVYQWIETSGFEIEGKSGIRCFHDYIGNRKNMGEYTYDDVLALEQQLCRQEPYLSMGRYIHVWARKVSKE</sequence>
<dbReference type="GO" id="GO:0032259">
    <property type="term" value="P:methylation"/>
    <property type="evidence" value="ECO:0007669"/>
    <property type="project" value="UniProtKB-KW"/>
</dbReference>
<gene>
    <name evidence="1" type="primary">cmoM</name>
    <name evidence="3" type="ORF">VQ7734_01878</name>
</gene>